<accession>A0ABR6XUB9</accession>
<comment type="similarity">
    <text evidence="1">Belongs to the UPF0213 family.</text>
</comment>
<keyword evidence="4" id="KW-1185">Reference proteome</keyword>
<feature type="domain" description="GIY-YIG" evidence="2">
    <location>
        <begin position="1"/>
        <end position="72"/>
    </location>
</feature>
<organism evidence="3 4">
    <name type="scientific">Undibacterium amnicola</name>
    <dbReference type="NCBI Taxonomy" id="1834038"/>
    <lineage>
        <taxon>Bacteria</taxon>
        <taxon>Pseudomonadati</taxon>
        <taxon>Pseudomonadota</taxon>
        <taxon>Betaproteobacteria</taxon>
        <taxon>Burkholderiales</taxon>
        <taxon>Oxalobacteraceae</taxon>
        <taxon>Undibacterium</taxon>
    </lineage>
</organism>
<dbReference type="Gene3D" id="3.40.1440.10">
    <property type="entry name" value="GIY-YIG endonuclease"/>
    <property type="match status" value="1"/>
</dbReference>
<gene>
    <name evidence="3" type="ORF">H8K33_16320</name>
</gene>
<proteinExistence type="inferred from homology"/>
<evidence type="ECO:0000313" key="3">
    <source>
        <dbReference type="EMBL" id="MBC3833075.1"/>
    </source>
</evidence>
<dbReference type="InterPro" id="IPR000305">
    <property type="entry name" value="GIY-YIG_endonuc"/>
</dbReference>
<sequence>MAFVYILASDRNGTLYCGVTSDLIQRVFQHKNKFVPSFTEKYGVDKLVSFEACDSIEGAIVREKQIKKWKRE</sequence>
<comment type="caution">
    <text evidence="3">The sequence shown here is derived from an EMBL/GenBank/DDBJ whole genome shotgun (WGS) entry which is preliminary data.</text>
</comment>
<dbReference type="CDD" id="cd10448">
    <property type="entry name" value="GIY-YIG_unchar_3"/>
    <property type="match status" value="1"/>
</dbReference>
<dbReference type="InterPro" id="IPR050190">
    <property type="entry name" value="UPF0213_domain"/>
</dbReference>
<protein>
    <submittedName>
        <fullName evidence="3">GIY-YIG nuclease family protein</fullName>
    </submittedName>
</protein>
<dbReference type="SUPFAM" id="SSF82771">
    <property type="entry name" value="GIY-YIG endonuclease"/>
    <property type="match status" value="1"/>
</dbReference>
<dbReference type="PROSITE" id="PS50164">
    <property type="entry name" value="GIY_YIG"/>
    <property type="match status" value="1"/>
</dbReference>
<evidence type="ECO:0000256" key="1">
    <source>
        <dbReference type="ARBA" id="ARBA00007435"/>
    </source>
</evidence>
<dbReference type="PANTHER" id="PTHR34477:SF5">
    <property type="entry name" value="BSL5627 PROTEIN"/>
    <property type="match status" value="1"/>
</dbReference>
<dbReference type="PANTHER" id="PTHR34477">
    <property type="entry name" value="UPF0213 PROTEIN YHBQ"/>
    <property type="match status" value="1"/>
</dbReference>
<dbReference type="Pfam" id="PF01541">
    <property type="entry name" value="GIY-YIG"/>
    <property type="match status" value="1"/>
</dbReference>
<dbReference type="EMBL" id="JACOFU010000007">
    <property type="protein sequence ID" value="MBC3833075.1"/>
    <property type="molecule type" value="Genomic_DNA"/>
</dbReference>
<reference evidence="3 4" key="1">
    <citation type="submission" date="2020-08" db="EMBL/GenBank/DDBJ databases">
        <title>Novel species isolated from subtropical streams in China.</title>
        <authorList>
            <person name="Lu H."/>
        </authorList>
    </citation>
    <scope>NUCLEOTIDE SEQUENCE [LARGE SCALE GENOMIC DNA]</scope>
    <source>
        <strain evidence="3 4">KCTC 52442</strain>
    </source>
</reference>
<dbReference type="Proteomes" id="UP000643610">
    <property type="component" value="Unassembled WGS sequence"/>
</dbReference>
<dbReference type="InterPro" id="IPR035901">
    <property type="entry name" value="GIY-YIG_endonuc_sf"/>
</dbReference>
<evidence type="ECO:0000259" key="2">
    <source>
        <dbReference type="PROSITE" id="PS50164"/>
    </source>
</evidence>
<evidence type="ECO:0000313" key="4">
    <source>
        <dbReference type="Proteomes" id="UP000643610"/>
    </source>
</evidence>
<name>A0ABR6XUB9_9BURK</name>